<dbReference type="InterPro" id="IPR009012">
    <property type="entry name" value="GrpE_head"/>
</dbReference>
<dbReference type="Gene3D" id="3.90.20.20">
    <property type="match status" value="1"/>
</dbReference>
<dbReference type="HAMAP" id="MF_01151">
    <property type="entry name" value="GrpE"/>
    <property type="match status" value="1"/>
</dbReference>
<dbReference type="PRINTS" id="PR00773">
    <property type="entry name" value="GRPEPROTEIN"/>
</dbReference>
<comment type="function">
    <text evidence="6">Essential component of the PAM complex, a complex required for the translocation of transit peptide-containing proteins from the inner membrane into the mitochondrial matrix in an ATP-dependent manner.</text>
</comment>
<comment type="similarity">
    <text evidence="2 7">Belongs to the GrpE family.</text>
</comment>
<evidence type="ECO:0000256" key="8">
    <source>
        <dbReference type="SAM" id="MobiDB-lite"/>
    </source>
</evidence>
<accession>G3AIR7</accession>
<comment type="subcellular location">
    <subcellularLocation>
        <location evidence="1 6">Mitochondrion matrix</location>
    </subcellularLocation>
</comment>
<dbReference type="FunFam" id="3.90.20.20:FF:000011">
    <property type="entry name" value="GrpE protein homolog"/>
    <property type="match status" value="1"/>
</dbReference>
<protein>
    <recommendedName>
        <fullName evidence="6">GrpE protein homolog</fullName>
    </recommendedName>
</protein>
<dbReference type="OrthoDB" id="201635at2759"/>
<evidence type="ECO:0000313" key="9">
    <source>
        <dbReference type="EMBL" id="EGW34483.1"/>
    </source>
</evidence>
<dbReference type="GO" id="GO:0042026">
    <property type="term" value="P:protein refolding"/>
    <property type="evidence" value="ECO:0007669"/>
    <property type="project" value="EnsemblFungi"/>
</dbReference>
<dbReference type="Proteomes" id="UP000000709">
    <property type="component" value="Unassembled WGS sequence"/>
</dbReference>
<dbReference type="GO" id="GO:0001405">
    <property type="term" value="C:PAM complex, Tim23 associated import motor"/>
    <property type="evidence" value="ECO:0007669"/>
    <property type="project" value="EnsemblFungi"/>
</dbReference>
<sequence>MHRSFLAPLSRTITARSVACNSARVFRPVATSITYPGSFGVRFNSTGKDAAKENQAGAEAEAEAKPAAEEAKEEAKEEAQEVDPVAELKEKLDLKDKQLAEMKNHYARAIADFRHLQETTKTEVQKAKDFALQKFAKDLLESLDNFALALGHVKEETLASNAEVKNLYDGVDMTRNIFLRTLNRHGIEKIDAMDKPFDPNMHEATFQVPQPGKEPNTVFHIQQDGYTLNSRVLRPAKVGVVKGEDN</sequence>
<dbReference type="KEGG" id="spaa:SPAPADRAFT_59914"/>
<dbReference type="eggNOG" id="KOG3003">
    <property type="taxonomic scope" value="Eukaryota"/>
</dbReference>
<dbReference type="GO" id="GO:0051087">
    <property type="term" value="F:protein-folding chaperone binding"/>
    <property type="evidence" value="ECO:0007669"/>
    <property type="project" value="InterPro"/>
</dbReference>
<dbReference type="PROSITE" id="PS01071">
    <property type="entry name" value="GRPE"/>
    <property type="match status" value="1"/>
</dbReference>
<dbReference type="PANTHER" id="PTHR21237:SF23">
    <property type="entry name" value="GRPE PROTEIN HOMOLOG, MITOCHONDRIAL"/>
    <property type="match status" value="1"/>
</dbReference>
<dbReference type="PANTHER" id="PTHR21237">
    <property type="entry name" value="GRPE PROTEIN"/>
    <property type="match status" value="1"/>
</dbReference>
<dbReference type="FunFam" id="2.30.22.10:FF:000002">
    <property type="entry name" value="GrpE protein homolog"/>
    <property type="match status" value="1"/>
</dbReference>
<evidence type="ECO:0000256" key="1">
    <source>
        <dbReference type="ARBA" id="ARBA00004305"/>
    </source>
</evidence>
<dbReference type="Pfam" id="PF01025">
    <property type="entry name" value="GrpE"/>
    <property type="match status" value="1"/>
</dbReference>
<evidence type="ECO:0000256" key="7">
    <source>
        <dbReference type="RuleBase" id="RU004478"/>
    </source>
</evidence>
<dbReference type="AlphaFoldDB" id="G3AIR7"/>
<dbReference type="GeneID" id="18873132"/>
<dbReference type="GO" id="GO:0000774">
    <property type="term" value="F:adenyl-nucleotide exchange factor activity"/>
    <property type="evidence" value="ECO:0007669"/>
    <property type="project" value="EnsemblFungi"/>
</dbReference>
<proteinExistence type="inferred from homology"/>
<feature type="region of interest" description="Disordered" evidence="8">
    <location>
        <begin position="50"/>
        <end position="84"/>
    </location>
</feature>
<dbReference type="OMA" id="PHRHQAI"/>
<evidence type="ECO:0000256" key="2">
    <source>
        <dbReference type="ARBA" id="ARBA00009054"/>
    </source>
</evidence>
<dbReference type="InterPro" id="IPR000740">
    <property type="entry name" value="GrpE"/>
</dbReference>
<evidence type="ECO:0000256" key="5">
    <source>
        <dbReference type="ARBA" id="ARBA00023186"/>
    </source>
</evidence>
<dbReference type="GO" id="GO:0030150">
    <property type="term" value="P:protein import into mitochondrial matrix"/>
    <property type="evidence" value="ECO:0007669"/>
    <property type="project" value="EnsemblFungi"/>
</dbReference>
<keyword evidence="3" id="KW-0809">Transit peptide</keyword>
<keyword evidence="10" id="KW-1185">Reference proteome</keyword>
<dbReference type="InParanoid" id="G3AIR7"/>
<dbReference type="Gene3D" id="2.30.22.10">
    <property type="entry name" value="Head domain of nucleotide exchange factor GrpE"/>
    <property type="match status" value="1"/>
</dbReference>
<dbReference type="SUPFAM" id="SSF58014">
    <property type="entry name" value="Coiled-coil domain of nucleotide exchange factor GrpE"/>
    <property type="match status" value="1"/>
</dbReference>
<dbReference type="HOGENOM" id="CLU_057217_0_0_1"/>
<name>G3AIR7_SPAPN</name>
<gene>
    <name evidence="9" type="ORF">SPAPADRAFT_59914</name>
</gene>
<reference evidence="9 10" key="1">
    <citation type="journal article" date="2011" name="Proc. Natl. Acad. Sci. U.S.A.">
        <title>Comparative genomics of xylose-fermenting fungi for enhanced biofuel production.</title>
        <authorList>
            <person name="Wohlbach D.J."/>
            <person name="Kuo A."/>
            <person name="Sato T.K."/>
            <person name="Potts K.M."/>
            <person name="Salamov A.A."/>
            <person name="LaButti K.M."/>
            <person name="Sun H."/>
            <person name="Clum A."/>
            <person name="Pangilinan J.L."/>
            <person name="Lindquist E.A."/>
            <person name="Lucas S."/>
            <person name="Lapidus A."/>
            <person name="Jin M."/>
            <person name="Gunawan C."/>
            <person name="Balan V."/>
            <person name="Dale B.E."/>
            <person name="Jeffries T.W."/>
            <person name="Zinkel R."/>
            <person name="Barry K.W."/>
            <person name="Grigoriev I.V."/>
            <person name="Gasch A.P."/>
        </authorList>
    </citation>
    <scope>NUCLEOTIDE SEQUENCE [LARGE SCALE GENOMIC DNA]</scope>
    <source>
        <strain evidence="10">NRRL Y-27907 / 11-Y1</strain>
    </source>
</reference>
<feature type="compositionally biased region" description="Basic and acidic residues" evidence="8">
    <location>
        <begin position="62"/>
        <end position="79"/>
    </location>
</feature>
<dbReference type="GO" id="GO:0042803">
    <property type="term" value="F:protein homodimerization activity"/>
    <property type="evidence" value="ECO:0007669"/>
    <property type="project" value="InterPro"/>
</dbReference>
<dbReference type="GO" id="GO:0051082">
    <property type="term" value="F:unfolded protein binding"/>
    <property type="evidence" value="ECO:0007669"/>
    <property type="project" value="TreeGrafter"/>
</dbReference>
<organism evidence="10">
    <name type="scientific">Spathaspora passalidarum (strain NRRL Y-27907 / 11-Y1)</name>
    <dbReference type="NCBI Taxonomy" id="619300"/>
    <lineage>
        <taxon>Eukaryota</taxon>
        <taxon>Fungi</taxon>
        <taxon>Dikarya</taxon>
        <taxon>Ascomycota</taxon>
        <taxon>Saccharomycotina</taxon>
        <taxon>Pichiomycetes</taxon>
        <taxon>Debaryomycetaceae</taxon>
        <taxon>Spathaspora</taxon>
    </lineage>
</organism>
<dbReference type="SUPFAM" id="SSF51064">
    <property type="entry name" value="Head domain of nucleotide exchange factor GrpE"/>
    <property type="match status" value="1"/>
</dbReference>
<keyword evidence="5 6" id="KW-0143">Chaperone</keyword>
<evidence type="ECO:0000256" key="4">
    <source>
        <dbReference type="ARBA" id="ARBA00023128"/>
    </source>
</evidence>
<evidence type="ECO:0000256" key="6">
    <source>
        <dbReference type="RuleBase" id="RU000640"/>
    </source>
</evidence>
<dbReference type="STRING" id="619300.G3AIR7"/>
<keyword evidence="4 6" id="KW-0496">Mitochondrion</keyword>
<dbReference type="FunCoup" id="G3AIR7">
    <property type="interactions" value="882"/>
</dbReference>
<evidence type="ECO:0000256" key="3">
    <source>
        <dbReference type="ARBA" id="ARBA00022946"/>
    </source>
</evidence>
<dbReference type="EMBL" id="GL996500">
    <property type="protein sequence ID" value="EGW34483.1"/>
    <property type="molecule type" value="Genomic_DNA"/>
</dbReference>
<dbReference type="InterPro" id="IPR013805">
    <property type="entry name" value="GrpE_CC"/>
</dbReference>
<evidence type="ECO:0000313" key="10">
    <source>
        <dbReference type="Proteomes" id="UP000000709"/>
    </source>
</evidence>
<dbReference type="CDD" id="cd00446">
    <property type="entry name" value="GrpE"/>
    <property type="match status" value="1"/>
</dbReference>
<dbReference type="RefSeq" id="XP_007374067.1">
    <property type="nucleotide sequence ID" value="XM_007374005.1"/>
</dbReference>